<evidence type="ECO:0000256" key="1">
    <source>
        <dbReference type="SAM" id="MobiDB-lite"/>
    </source>
</evidence>
<dbReference type="EMBL" id="JACHMO010000001">
    <property type="protein sequence ID" value="MBB5801710.1"/>
    <property type="molecule type" value="Genomic_DNA"/>
</dbReference>
<evidence type="ECO:0000313" key="2">
    <source>
        <dbReference type="EMBL" id="MBB5801710.1"/>
    </source>
</evidence>
<sequence>MKWTAVEVDRTTSDGPDFPSKSRELGTVDGLRLVATGVELVASRAGKVVWRHRCGANPHTAHGSADRLLVLTDSLDYHPWGHLGPALLLRLDTGDRVADLRGQRGAALDGGRFLLGLQGYDTFDTWLHDRHGTELATWRTAGHYVPFADTDDVVVVECGNRSPSVVRLLPGGEVERGHPLREQLVAEPVVLGDGTIVVLDAGVLLAIGRDLRAVVLAEVLDVEDTSRFHGRLRLDDGVLKVTVVERWRGTPLIYSTHHVRYALEPDFG</sequence>
<name>A0A7W9HGB4_9PSEU</name>
<proteinExistence type="predicted"/>
<dbReference type="Proteomes" id="UP000552097">
    <property type="component" value="Unassembled WGS sequence"/>
</dbReference>
<organism evidence="2 3">
    <name type="scientific">Saccharothrix ecbatanensis</name>
    <dbReference type="NCBI Taxonomy" id="1105145"/>
    <lineage>
        <taxon>Bacteria</taxon>
        <taxon>Bacillati</taxon>
        <taxon>Actinomycetota</taxon>
        <taxon>Actinomycetes</taxon>
        <taxon>Pseudonocardiales</taxon>
        <taxon>Pseudonocardiaceae</taxon>
        <taxon>Saccharothrix</taxon>
    </lineage>
</organism>
<comment type="caution">
    <text evidence="2">The sequence shown here is derived from an EMBL/GenBank/DDBJ whole genome shotgun (WGS) entry which is preliminary data.</text>
</comment>
<evidence type="ECO:0000313" key="3">
    <source>
        <dbReference type="Proteomes" id="UP000552097"/>
    </source>
</evidence>
<dbReference type="AlphaFoldDB" id="A0A7W9HGB4"/>
<keyword evidence="3" id="KW-1185">Reference proteome</keyword>
<reference evidence="2 3" key="1">
    <citation type="submission" date="2020-08" db="EMBL/GenBank/DDBJ databases">
        <title>Sequencing the genomes of 1000 actinobacteria strains.</title>
        <authorList>
            <person name="Klenk H.-P."/>
        </authorList>
    </citation>
    <scope>NUCLEOTIDE SEQUENCE [LARGE SCALE GENOMIC DNA]</scope>
    <source>
        <strain evidence="2 3">DSM 45486</strain>
    </source>
</reference>
<feature type="region of interest" description="Disordered" evidence="1">
    <location>
        <begin position="1"/>
        <end position="21"/>
    </location>
</feature>
<accession>A0A7W9HGB4</accession>
<gene>
    <name evidence="2" type="ORF">F4560_001478</name>
</gene>
<dbReference type="RefSeq" id="WP_184917895.1">
    <property type="nucleotide sequence ID" value="NZ_JACHMO010000001.1"/>
</dbReference>
<protein>
    <submittedName>
        <fullName evidence="2">Uncharacterized protein</fullName>
    </submittedName>
</protein>